<organism evidence="2 3">
    <name type="scientific">Fodinisporobacter ferrooxydans</name>
    <dbReference type="NCBI Taxonomy" id="2901836"/>
    <lineage>
        <taxon>Bacteria</taxon>
        <taxon>Bacillati</taxon>
        <taxon>Bacillota</taxon>
        <taxon>Bacilli</taxon>
        <taxon>Bacillales</taxon>
        <taxon>Alicyclobacillaceae</taxon>
        <taxon>Fodinisporobacter</taxon>
    </lineage>
</organism>
<evidence type="ECO:0000256" key="1">
    <source>
        <dbReference type="SAM" id="SignalP"/>
    </source>
</evidence>
<dbReference type="Proteomes" id="UP000830167">
    <property type="component" value="Chromosome"/>
</dbReference>
<dbReference type="EMBL" id="CP089291">
    <property type="protein sequence ID" value="UOF90609.1"/>
    <property type="molecule type" value="Genomic_DNA"/>
</dbReference>
<dbReference type="PANTHER" id="PTHR42779">
    <property type="entry name" value="PROTEIN YNJB"/>
    <property type="match status" value="1"/>
</dbReference>
<evidence type="ECO:0000313" key="3">
    <source>
        <dbReference type="Proteomes" id="UP000830167"/>
    </source>
</evidence>
<dbReference type="SUPFAM" id="SSF53850">
    <property type="entry name" value="Periplasmic binding protein-like II"/>
    <property type="match status" value="1"/>
</dbReference>
<evidence type="ECO:0000313" key="2">
    <source>
        <dbReference type="EMBL" id="UOF90609.1"/>
    </source>
</evidence>
<dbReference type="PROSITE" id="PS51257">
    <property type="entry name" value="PROKAR_LIPOPROTEIN"/>
    <property type="match status" value="1"/>
</dbReference>
<dbReference type="Pfam" id="PF13416">
    <property type="entry name" value="SBP_bac_8"/>
    <property type="match status" value="1"/>
</dbReference>
<keyword evidence="3" id="KW-1185">Reference proteome</keyword>
<reference evidence="2" key="1">
    <citation type="submission" date="2021-12" db="EMBL/GenBank/DDBJ databases">
        <title>Alicyclobacillaceae gen. nov., sp. nov., isolated from chalcocite enrichment system.</title>
        <authorList>
            <person name="Jiang Z."/>
        </authorList>
    </citation>
    <scope>NUCLEOTIDE SEQUENCE</scope>
    <source>
        <strain evidence="2">MYW30-H2</strain>
    </source>
</reference>
<gene>
    <name evidence="2" type="ORF">LSG31_22605</name>
</gene>
<dbReference type="Gene3D" id="3.40.190.10">
    <property type="entry name" value="Periplasmic binding protein-like II"/>
    <property type="match status" value="2"/>
</dbReference>
<accession>A0ABY4CJV1</accession>
<proteinExistence type="predicted"/>
<keyword evidence="1" id="KW-0732">Signal</keyword>
<dbReference type="RefSeq" id="WP_347437308.1">
    <property type="nucleotide sequence ID" value="NZ_CP089291.1"/>
</dbReference>
<dbReference type="PANTHER" id="PTHR42779:SF1">
    <property type="entry name" value="PROTEIN YNJB"/>
    <property type="match status" value="1"/>
</dbReference>
<dbReference type="InterPro" id="IPR006059">
    <property type="entry name" value="SBP"/>
</dbReference>
<name>A0ABY4CJV1_9BACL</name>
<protein>
    <submittedName>
        <fullName evidence="2">Extracellular solute-binding protein</fullName>
    </submittedName>
</protein>
<sequence length="397" mass="43924">MKKWLVVGASSLFLAGTVLTGCGSAANSNQGAGKDQTASSGKPITINFYSVAGTDNYYKDILIPMFEKATHGKYHVNYGRGGWQEIVNKIKAQGNHVNIDVVASGIDGVPAGAKQGVWEQLIPKYSKEVRYDEMTDTAKAYVKEFDGYGAPVFTSLGGPVIIYNSDKVKNPPTTYAALKTWIEAHPNKFEYANIQSSGPGRGFYFGLIQSMGENMNNPNNLSKTYKYLSDINKYVNAYPSQTGDTLKALLDGTVDIIPHLPGWFASLYTEGQIPPNIKIATLKDAKQILDAQFYSIPKNLSPERKKAALAFIHFAESKEANAQIYSVFYMPSNKNASIDLLQPKEKETYMNGLKVMPAEFKNGNQIITPANNWTLFPQSDVLLKHYDLWQQKIQAKK</sequence>
<feature type="signal peptide" evidence="1">
    <location>
        <begin position="1"/>
        <end position="20"/>
    </location>
</feature>
<feature type="chain" id="PRO_5047193611" evidence="1">
    <location>
        <begin position="21"/>
        <end position="397"/>
    </location>
</feature>